<organism evidence="2 3">
    <name type="scientific">Pleurodeles waltl</name>
    <name type="common">Iberian ribbed newt</name>
    <dbReference type="NCBI Taxonomy" id="8319"/>
    <lineage>
        <taxon>Eukaryota</taxon>
        <taxon>Metazoa</taxon>
        <taxon>Chordata</taxon>
        <taxon>Craniata</taxon>
        <taxon>Vertebrata</taxon>
        <taxon>Euteleostomi</taxon>
        <taxon>Amphibia</taxon>
        <taxon>Batrachia</taxon>
        <taxon>Caudata</taxon>
        <taxon>Salamandroidea</taxon>
        <taxon>Salamandridae</taxon>
        <taxon>Pleurodelinae</taxon>
        <taxon>Pleurodeles</taxon>
    </lineage>
</organism>
<feature type="region of interest" description="Disordered" evidence="1">
    <location>
        <begin position="76"/>
        <end position="109"/>
    </location>
</feature>
<evidence type="ECO:0000313" key="3">
    <source>
        <dbReference type="Proteomes" id="UP001066276"/>
    </source>
</evidence>
<sequence>MQFVERQRRPVAARYLTGVPVSALGHVPKVVTAAERCPLDSLLRGAAGRLRAQSFRRAQSFSSFLQVWLKPRAVAPALGSEDGDTERDRTSSVSVQEGKECSDLGEGDE</sequence>
<dbReference type="EMBL" id="JANPWB010000012">
    <property type="protein sequence ID" value="KAJ1121367.1"/>
    <property type="molecule type" value="Genomic_DNA"/>
</dbReference>
<protein>
    <submittedName>
        <fullName evidence="2">Uncharacterized protein</fullName>
    </submittedName>
</protein>
<dbReference type="Proteomes" id="UP001066276">
    <property type="component" value="Chromosome 8"/>
</dbReference>
<evidence type="ECO:0000313" key="2">
    <source>
        <dbReference type="EMBL" id="KAJ1121367.1"/>
    </source>
</evidence>
<keyword evidence="3" id="KW-1185">Reference proteome</keyword>
<proteinExistence type="predicted"/>
<reference evidence="2" key="1">
    <citation type="journal article" date="2022" name="bioRxiv">
        <title>Sequencing and chromosome-scale assembly of the giantPleurodeles waltlgenome.</title>
        <authorList>
            <person name="Brown T."/>
            <person name="Elewa A."/>
            <person name="Iarovenko S."/>
            <person name="Subramanian E."/>
            <person name="Araus A.J."/>
            <person name="Petzold A."/>
            <person name="Susuki M."/>
            <person name="Suzuki K.-i.T."/>
            <person name="Hayashi T."/>
            <person name="Toyoda A."/>
            <person name="Oliveira C."/>
            <person name="Osipova E."/>
            <person name="Leigh N.D."/>
            <person name="Simon A."/>
            <person name="Yun M.H."/>
        </authorList>
    </citation>
    <scope>NUCLEOTIDE SEQUENCE</scope>
    <source>
        <strain evidence="2">20211129_DDA</strain>
        <tissue evidence="2">Liver</tissue>
    </source>
</reference>
<gene>
    <name evidence="2" type="ORF">NDU88_009479</name>
</gene>
<dbReference type="AlphaFoldDB" id="A0AAV7P2C0"/>
<accession>A0AAV7P2C0</accession>
<comment type="caution">
    <text evidence="2">The sequence shown here is derived from an EMBL/GenBank/DDBJ whole genome shotgun (WGS) entry which is preliminary data.</text>
</comment>
<evidence type="ECO:0000256" key="1">
    <source>
        <dbReference type="SAM" id="MobiDB-lite"/>
    </source>
</evidence>
<name>A0AAV7P2C0_PLEWA</name>